<dbReference type="InterPro" id="IPR036322">
    <property type="entry name" value="WD40_repeat_dom_sf"/>
</dbReference>
<dbReference type="InterPro" id="IPR019775">
    <property type="entry name" value="WD40_repeat_CS"/>
</dbReference>
<dbReference type="PANTHER" id="PTHR22847:SF637">
    <property type="entry name" value="WD REPEAT DOMAIN 5B"/>
    <property type="match status" value="1"/>
</dbReference>
<sequence length="86" mass="9011">AKTGKAIGSPLKGHSGPVRSVAYSLDGKRIATGSSDCTIWIWDAETGVAVRAPFKVHVGDVMSVAFSPDGTHIVSGSTDNTIRVWE</sequence>
<feature type="repeat" description="WD" evidence="3">
    <location>
        <begin position="54"/>
        <end position="86"/>
    </location>
</feature>
<dbReference type="SUPFAM" id="SSF50978">
    <property type="entry name" value="WD40 repeat-like"/>
    <property type="match status" value="1"/>
</dbReference>
<dbReference type="OrthoDB" id="6262491at2759"/>
<protein>
    <submittedName>
        <fullName evidence="4">Tricorn protease domain 2-containing protein</fullName>
    </submittedName>
</protein>
<dbReference type="GO" id="GO:1990234">
    <property type="term" value="C:transferase complex"/>
    <property type="evidence" value="ECO:0007669"/>
    <property type="project" value="UniProtKB-ARBA"/>
</dbReference>
<feature type="non-terminal residue" evidence="4">
    <location>
        <position position="86"/>
    </location>
</feature>
<organism evidence="4 5">
    <name type="scientific">Athelia psychrophila</name>
    <dbReference type="NCBI Taxonomy" id="1759441"/>
    <lineage>
        <taxon>Eukaryota</taxon>
        <taxon>Fungi</taxon>
        <taxon>Dikarya</taxon>
        <taxon>Basidiomycota</taxon>
        <taxon>Agaricomycotina</taxon>
        <taxon>Agaricomycetes</taxon>
        <taxon>Agaricomycetidae</taxon>
        <taxon>Atheliales</taxon>
        <taxon>Atheliaceae</taxon>
        <taxon>Athelia</taxon>
    </lineage>
</organism>
<evidence type="ECO:0000256" key="1">
    <source>
        <dbReference type="ARBA" id="ARBA00022574"/>
    </source>
</evidence>
<accession>A0A167SHH0</accession>
<dbReference type="Proteomes" id="UP000076532">
    <property type="component" value="Unassembled WGS sequence"/>
</dbReference>
<feature type="repeat" description="WD" evidence="3">
    <location>
        <begin position="11"/>
        <end position="52"/>
    </location>
</feature>
<dbReference type="AlphaFoldDB" id="A0A167SHH0"/>
<evidence type="ECO:0000256" key="2">
    <source>
        <dbReference type="ARBA" id="ARBA00022737"/>
    </source>
</evidence>
<reference evidence="4 5" key="1">
    <citation type="journal article" date="2016" name="Mol. Biol. Evol.">
        <title>Comparative Genomics of Early-Diverging Mushroom-Forming Fungi Provides Insights into the Origins of Lignocellulose Decay Capabilities.</title>
        <authorList>
            <person name="Nagy L.G."/>
            <person name="Riley R."/>
            <person name="Tritt A."/>
            <person name="Adam C."/>
            <person name="Daum C."/>
            <person name="Floudas D."/>
            <person name="Sun H."/>
            <person name="Yadav J.S."/>
            <person name="Pangilinan J."/>
            <person name="Larsson K.H."/>
            <person name="Matsuura K."/>
            <person name="Barry K."/>
            <person name="Labutti K."/>
            <person name="Kuo R."/>
            <person name="Ohm R.A."/>
            <person name="Bhattacharya S.S."/>
            <person name="Shirouzu T."/>
            <person name="Yoshinaga Y."/>
            <person name="Martin F.M."/>
            <person name="Grigoriev I.V."/>
            <person name="Hibbett D.S."/>
        </authorList>
    </citation>
    <scope>NUCLEOTIDE SEQUENCE [LARGE SCALE GENOMIC DNA]</scope>
    <source>
        <strain evidence="4 5">CBS 109695</strain>
    </source>
</reference>
<name>A0A167SHH0_9AGAM</name>
<keyword evidence="1 3" id="KW-0853">WD repeat</keyword>
<dbReference type="EMBL" id="KV419365">
    <property type="protein sequence ID" value="KZP01922.1"/>
    <property type="molecule type" value="Genomic_DNA"/>
</dbReference>
<keyword evidence="2" id="KW-0677">Repeat</keyword>
<keyword evidence="5" id="KW-1185">Reference proteome</keyword>
<dbReference type="Gene3D" id="2.130.10.10">
    <property type="entry name" value="YVTN repeat-like/Quinoprotein amine dehydrogenase"/>
    <property type="match status" value="1"/>
</dbReference>
<keyword evidence="4" id="KW-0645">Protease</keyword>
<dbReference type="GO" id="GO:0006508">
    <property type="term" value="P:proteolysis"/>
    <property type="evidence" value="ECO:0007669"/>
    <property type="project" value="UniProtKB-KW"/>
</dbReference>
<evidence type="ECO:0000256" key="3">
    <source>
        <dbReference type="PROSITE-ProRule" id="PRU00221"/>
    </source>
</evidence>
<dbReference type="PROSITE" id="PS50082">
    <property type="entry name" value="WD_REPEATS_2"/>
    <property type="match status" value="2"/>
</dbReference>
<gene>
    <name evidence="4" type="ORF">FIBSPDRAFT_705239</name>
</gene>
<dbReference type="GO" id="GO:0008233">
    <property type="term" value="F:peptidase activity"/>
    <property type="evidence" value="ECO:0007669"/>
    <property type="project" value="UniProtKB-KW"/>
</dbReference>
<proteinExistence type="predicted"/>
<dbReference type="PROSITE" id="PS50294">
    <property type="entry name" value="WD_REPEATS_REGION"/>
    <property type="match status" value="2"/>
</dbReference>
<dbReference type="InterPro" id="IPR001680">
    <property type="entry name" value="WD40_rpt"/>
</dbReference>
<dbReference type="InterPro" id="IPR015943">
    <property type="entry name" value="WD40/YVTN_repeat-like_dom_sf"/>
</dbReference>
<feature type="non-terminal residue" evidence="4">
    <location>
        <position position="1"/>
    </location>
</feature>
<evidence type="ECO:0000313" key="5">
    <source>
        <dbReference type="Proteomes" id="UP000076532"/>
    </source>
</evidence>
<dbReference type="PANTHER" id="PTHR22847">
    <property type="entry name" value="WD40 REPEAT PROTEIN"/>
    <property type="match status" value="1"/>
</dbReference>
<evidence type="ECO:0000313" key="4">
    <source>
        <dbReference type="EMBL" id="KZP01922.1"/>
    </source>
</evidence>
<dbReference type="SMART" id="SM00320">
    <property type="entry name" value="WD40"/>
    <property type="match status" value="2"/>
</dbReference>
<dbReference type="Pfam" id="PF00400">
    <property type="entry name" value="WD40"/>
    <property type="match status" value="2"/>
</dbReference>
<dbReference type="PROSITE" id="PS00678">
    <property type="entry name" value="WD_REPEATS_1"/>
    <property type="match status" value="1"/>
</dbReference>
<dbReference type="STRING" id="436010.A0A167SHH0"/>
<keyword evidence="4" id="KW-0378">Hydrolase</keyword>